<dbReference type="STRING" id="1122173.GCA_000482505_00072"/>
<feature type="binding site" evidence="2">
    <location>
        <position position="116"/>
    </location>
    <ligand>
        <name>ATP</name>
        <dbReference type="ChEBI" id="CHEBI:30616"/>
    </ligand>
</feature>
<dbReference type="GO" id="GO:0008033">
    <property type="term" value="P:tRNA processing"/>
    <property type="evidence" value="ECO:0007669"/>
    <property type="project" value="InterPro"/>
</dbReference>
<dbReference type="SUPFAM" id="SSF52402">
    <property type="entry name" value="Adenine nucleotide alpha hydrolases-like"/>
    <property type="match status" value="1"/>
</dbReference>
<feature type="binding site" evidence="2">
    <location>
        <position position="187"/>
    </location>
    <ligand>
        <name>ATP</name>
        <dbReference type="ChEBI" id="CHEBI:30616"/>
    </ligand>
</feature>
<evidence type="ECO:0000259" key="3">
    <source>
        <dbReference type="Pfam" id="PF01171"/>
    </source>
</evidence>
<sequence>MNLKNIESYSDNENTMDKEQLNAGKIASTSLGSAVCETILPSVPLQPLETIEKSIQKKYRSTLWAPFVRALKEFEMVKDGDRIAVAISGGKDSLLLSKLFQELKRASRTNFELVFISMNPGFNPANLNNLKKNLEHLNIPCEIYNDNIFEIAEKIAKDYPCYMCAKMRRGSLYTKATSLGCNKLSLGHHFDDVIETTLMSIFYMGKFETMLPKLKSDNFDIELIRPLFYVEEKAIIKWVRNNGILPMNCGCTVAAEKTSSKRRETKELIAQLVKTNPDIKKRIVQSTQNVNLEKILGWKNSDGKYSYLDKF</sequence>
<keyword evidence="2" id="KW-0547">Nucleotide-binding</keyword>
<dbReference type="AlphaFoldDB" id="A0A510KNP3"/>
<gene>
    <name evidence="4" type="ORF">JMUB3935_1219</name>
</gene>
<name>A0A510KNP3_9FUSO</name>
<dbReference type="InterPro" id="IPR011063">
    <property type="entry name" value="TilS/TtcA_N"/>
</dbReference>
<organism evidence="4 5">
    <name type="scientific">Leptotrichia trevisanii</name>
    <dbReference type="NCBI Taxonomy" id="109328"/>
    <lineage>
        <taxon>Bacteria</taxon>
        <taxon>Fusobacteriati</taxon>
        <taxon>Fusobacteriota</taxon>
        <taxon>Fusobacteriia</taxon>
        <taxon>Fusobacteriales</taxon>
        <taxon>Leptotrichiaceae</taxon>
        <taxon>Leptotrichia</taxon>
    </lineage>
</organism>
<evidence type="ECO:0000313" key="4">
    <source>
        <dbReference type="EMBL" id="BBM52241.1"/>
    </source>
</evidence>
<dbReference type="Gene3D" id="3.40.50.620">
    <property type="entry name" value="HUPs"/>
    <property type="match status" value="1"/>
</dbReference>
<dbReference type="EMBL" id="AP019840">
    <property type="protein sequence ID" value="BBM52241.1"/>
    <property type="molecule type" value="Genomic_DNA"/>
</dbReference>
<dbReference type="PANTHER" id="PTHR43686:SF1">
    <property type="entry name" value="AMINOTRAN_5 DOMAIN-CONTAINING PROTEIN"/>
    <property type="match status" value="1"/>
</dbReference>
<evidence type="ECO:0000256" key="2">
    <source>
        <dbReference type="PIRSR" id="PIRSR004976-51"/>
    </source>
</evidence>
<dbReference type="InterPro" id="IPR014729">
    <property type="entry name" value="Rossmann-like_a/b/a_fold"/>
</dbReference>
<feature type="binding site" evidence="2">
    <location>
        <begin position="86"/>
        <end position="88"/>
    </location>
    <ligand>
        <name>ATP</name>
        <dbReference type="ChEBI" id="CHEBI:30616"/>
    </ligand>
</feature>
<dbReference type="InterPro" id="IPR035107">
    <property type="entry name" value="tRNA_thiolation_TtcA_Ctu1"/>
</dbReference>
<keyword evidence="1" id="KW-0808">Transferase</keyword>
<evidence type="ECO:0000256" key="1">
    <source>
        <dbReference type="ARBA" id="ARBA00022679"/>
    </source>
</evidence>
<reference evidence="4 5" key="1">
    <citation type="submission" date="2019-07" db="EMBL/GenBank/DDBJ databases">
        <title>Complete Genome Sequence of Leptotrichia trevisanii Strain JMUB3935.</title>
        <authorList>
            <person name="Watanabe S."/>
            <person name="Cui L."/>
        </authorList>
    </citation>
    <scope>NUCLEOTIDE SEQUENCE [LARGE SCALE GENOMIC DNA]</scope>
    <source>
        <strain evidence="4 5">JMUB3935</strain>
    </source>
</reference>
<evidence type="ECO:0000313" key="5">
    <source>
        <dbReference type="Proteomes" id="UP000321378"/>
    </source>
</evidence>
<dbReference type="GO" id="GO:0016740">
    <property type="term" value="F:transferase activity"/>
    <property type="evidence" value="ECO:0007669"/>
    <property type="project" value="UniProtKB-KW"/>
</dbReference>
<dbReference type="PANTHER" id="PTHR43686">
    <property type="entry name" value="SULFURTRANSFERASE-RELATED"/>
    <property type="match status" value="1"/>
</dbReference>
<feature type="binding site" evidence="2">
    <location>
        <position position="92"/>
    </location>
    <ligand>
        <name>ATP</name>
        <dbReference type="ChEBI" id="CHEBI:30616"/>
    </ligand>
</feature>
<feature type="binding site" evidence="2">
    <location>
        <position position="192"/>
    </location>
    <ligand>
        <name>ATP</name>
        <dbReference type="ChEBI" id="CHEBI:30616"/>
    </ligand>
</feature>
<dbReference type="Proteomes" id="UP000321378">
    <property type="component" value="Chromosome"/>
</dbReference>
<accession>A0A510KNP3</accession>
<dbReference type="Pfam" id="PF01171">
    <property type="entry name" value="ATP_bind_3"/>
    <property type="match status" value="1"/>
</dbReference>
<proteinExistence type="predicted"/>
<dbReference type="GO" id="GO:0005524">
    <property type="term" value="F:ATP binding"/>
    <property type="evidence" value="ECO:0007669"/>
    <property type="project" value="UniProtKB-KW"/>
</dbReference>
<protein>
    <submittedName>
        <fullName evidence="4">PP-loop domain-containing protein</fullName>
    </submittedName>
</protein>
<dbReference type="CDD" id="cd24138">
    <property type="entry name" value="TtcA-like"/>
    <property type="match status" value="1"/>
</dbReference>
<dbReference type="PIRSF" id="PIRSF004976">
    <property type="entry name" value="ATPase_YdaO"/>
    <property type="match status" value="1"/>
</dbReference>
<keyword evidence="2" id="KW-0067">ATP-binding</keyword>
<feature type="domain" description="tRNA(Ile)-lysidine/2-thiocytidine synthase N-terminal" evidence="3">
    <location>
        <begin position="83"/>
        <end position="244"/>
    </location>
</feature>